<reference evidence="3" key="1">
    <citation type="journal article" date="2019" name="Int. J. Syst. Evol. Microbiol.">
        <title>The Global Catalogue of Microorganisms (GCM) 10K type strain sequencing project: providing services to taxonomists for standard genome sequencing and annotation.</title>
        <authorList>
            <consortium name="The Broad Institute Genomics Platform"/>
            <consortium name="The Broad Institute Genome Sequencing Center for Infectious Disease"/>
            <person name="Wu L."/>
            <person name="Ma J."/>
        </authorList>
    </citation>
    <scope>NUCLEOTIDE SEQUENCE [LARGE SCALE GENOMIC DNA]</scope>
    <source>
        <strain evidence="3">JCM 18054</strain>
    </source>
</reference>
<organism evidence="2 3">
    <name type="scientific">Amycolatopsis dongchuanensis</name>
    <dbReference type="NCBI Taxonomy" id="1070866"/>
    <lineage>
        <taxon>Bacteria</taxon>
        <taxon>Bacillati</taxon>
        <taxon>Actinomycetota</taxon>
        <taxon>Actinomycetes</taxon>
        <taxon>Pseudonocardiales</taxon>
        <taxon>Pseudonocardiaceae</taxon>
        <taxon>Amycolatopsis</taxon>
    </lineage>
</organism>
<dbReference type="Pfam" id="PF24875">
    <property type="entry name" value="DUF7736"/>
    <property type="match status" value="1"/>
</dbReference>
<evidence type="ECO:0000259" key="1">
    <source>
        <dbReference type="Pfam" id="PF24875"/>
    </source>
</evidence>
<evidence type="ECO:0000313" key="3">
    <source>
        <dbReference type="Proteomes" id="UP001500192"/>
    </source>
</evidence>
<accession>A0ABP9Q1D3</accession>
<sequence>MSRRFHLGDLLSVTTGKLLSSNGYAGVQALVEYVTGQAHLTHQLSRAVEEIRPFLLQQHPWLADANIPRDVGDRFDLLCWFAWAKEEWGEWHQVEPMPFGQYVGREPIAELQEMNPNAEIIRPDELP</sequence>
<dbReference type="InterPro" id="IPR056638">
    <property type="entry name" value="DUF7736"/>
</dbReference>
<name>A0ABP9Q1D3_9PSEU</name>
<dbReference type="Proteomes" id="UP001500192">
    <property type="component" value="Unassembled WGS sequence"/>
</dbReference>
<feature type="domain" description="DUF7736" evidence="1">
    <location>
        <begin position="5"/>
        <end position="64"/>
    </location>
</feature>
<gene>
    <name evidence="2" type="ORF">GCM10023214_11260</name>
</gene>
<evidence type="ECO:0000313" key="2">
    <source>
        <dbReference type="EMBL" id="GAA5155500.1"/>
    </source>
</evidence>
<comment type="caution">
    <text evidence="2">The sequence shown here is derived from an EMBL/GenBank/DDBJ whole genome shotgun (WGS) entry which is preliminary data.</text>
</comment>
<protein>
    <recommendedName>
        <fullName evidence="1">DUF7736 domain-containing protein</fullName>
    </recommendedName>
</protein>
<keyword evidence="3" id="KW-1185">Reference proteome</keyword>
<dbReference type="RefSeq" id="WP_346052600.1">
    <property type="nucleotide sequence ID" value="NZ_BAABIB010000026.1"/>
</dbReference>
<dbReference type="EMBL" id="BAABIB010000026">
    <property type="protein sequence ID" value="GAA5155500.1"/>
    <property type="molecule type" value="Genomic_DNA"/>
</dbReference>
<proteinExistence type="predicted"/>